<feature type="compositionally biased region" description="Low complexity" evidence="4">
    <location>
        <begin position="22"/>
        <end position="49"/>
    </location>
</feature>
<dbReference type="Pfam" id="PF13416">
    <property type="entry name" value="SBP_bac_8"/>
    <property type="match status" value="1"/>
</dbReference>
<dbReference type="AlphaFoldDB" id="A0A417Z4Q0"/>
<name>A0A417Z4Q0_9MICO</name>
<dbReference type="Proteomes" id="UP000285376">
    <property type="component" value="Unassembled WGS sequence"/>
</dbReference>
<dbReference type="PANTHER" id="PTHR30061">
    <property type="entry name" value="MALTOSE-BINDING PERIPLASMIC PROTEIN"/>
    <property type="match status" value="1"/>
</dbReference>
<dbReference type="CDD" id="cd13586">
    <property type="entry name" value="PBP2_Maltose_binding_like"/>
    <property type="match status" value="1"/>
</dbReference>
<proteinExistence type="inferred from homology"/>
<feature type="chain" id="PRO_5039247319" evidence="5">
    <location>
        <begin position="21"/>
        <end position="438"/>
    </location>
</feature>
<evidence type="ECO:0000256" key="1">
    <source>
        <dbReference type="ARBA" id="ARBA00008520"/>
    </source>
</evidence>
<dbReference type="GO" id="GO:0055052">
    <property type="term" value="C:ATP-binding cassette (ABC) transporter complex, substrate-binding subunit-containing"/>
    <property type="evidence" value="ECO:0007669"/>
    <property type="project" value="TreeGrafter"/>
</dbReference>
<dbReference type="RefSeq" id="WP_118913470.1">
    <property type="nucleotide sequence ID" value="NZ_CBCRVH010000009.1"/>
</dbReference>
<dbReference type="PROSITE" id="PS51257">
    <property type="entry name" value="PROKAR_LIPOPROTEIN"/>
    <property type="match status" value="1"/>
</dbReference>
<dbReference type="Gene3D" id="3.40.190.10">
    <property type="entry name" value="Periplasmic binding protein-like II"/>
    <property type="match status" value="2"/>
</dbReference>
<organism evidence="6 7">
    <name type="scientific">Dermacoccus abyssi</name>
    <dbReference type="NCBI Taxonomy" id="322596"/>
    <lineage>
        <taxon>Bacteria</taxon>
        <taxon>Bacillati</taxon>
        <taxon>Actinomycetota</taxon>
        <taxon>Actinomycetes</taxon>
        <taxon>Micrococcales</taxon>
        <taxon>Dermacoccaceae</taxon>
        <taxon>Dermacoccus</taxon>
    </lineage>
</organism>
<gene>
    <name evidence="6" type="ORF">D1832_08460</name>
</gene>
<evidence type="ECO:0000256" key="4">
    <source>
        <dbReference type="SAM" id="MobiDB-lite"/>
    </source>
</evidence>
<accession>A0A417Z4Q0</accession>
<feature type="region of interest" description="Disordered" evidence="4">
    <location>
        <begin position="21"/>
        <end position="53"/>
    </location>
</feature>
<reference evidence="6 7" key="1">
    <citation type="submission" date="2018-08" db="EMBL/GenBank/DDBJ databases">
        <title>Whole genome sequence analysis of Dermacoccus abyssi bacteria isolated from Deep Mariana trench Micromonospora spp reveals genes involved in the environmental adaptation and production of secondary metabolites.</title>
        <authorList>
            <person name="Abdel-Mageed W.M."/>
            <person name="Lehri B."/>
            <person name="Nouioui I."/>
            <person name="Goodfellow I."/>
            <person name="Jaspars M."/>
            <person name="Karlyshev A."/>
        </authorList>
    </citation>
    <scope>NUCLEOTIDE SEQUENCE [LARGE SCALE GENOMIC DNA]</scope>
    <source>
        <strain evidence="6 7">MT1.1</strain>
    </source>
</reference>
<comment type="similarity">
    <text evidence="1">Belongs to the bacterial solute-binding protein 1 family.</text>
</comment>
<evidence type="ECO:0000313" key="7">
    <source>
        <dbReference type="Proteomes" id="UP000285376"/>
    </source>
</evidence>
<evidence type="ECO:0000256" key="3">
    <source>
        <dbReference type="ARBA" id="ARBA00022729"/>
    </source>
</evidence>
<dbReference type="PANTHER" id="PTHR30061:SF50">
    <property type="entry name" value="MALTOSE_MALTODEXTRIN-BINDING PERIPLASMIC PROTEIN"/>
    <property type="match status" value="1"/>
</dbReference>
<dbReference type="GO" id="GO:1901982">
    <property type="term" value="F:maltose binding"/>
    <property type="evidence" value="ECO:0007669"/>
    <property type="project" value="TreeGrafter"/>
</dbReference>
<sequence>MTKRSVAVALAGVVAFSLSACGGTDSSSSKSSSKSSDSSASGSAATTGAVNAKDPKRDASADLVIWTDSTAAPTVAKLASEFAKQNGVKVSVQTATDVRGNYSTAFKAGQAPDIIVGAHDWMGELVANGSVAPVQLSAQTAAGFNPVAITASKYNGQTYGVPYAVENMALVRNTAYAKDAPKTLDELIATGQKAVDAKKATNVLALEMGKVGDAYHGYPFLSAFKGGIFGTKANGDYDASKLMVNSPETLKGANLLADLGKKKVLSTNIDKTNADNLFANGKAAYAITGPWSLPTYDKAGVKYAVSAMPTVTGGGKMTPFLGVQMFYVSSKAKNATVAQTFATSFLTTEAAQKRLFEIGKRPPALKAAYDAVAKTDPQVAQWAAAGEGAQPMPNIPAMNAVWQPLGQALADVISGKSAPDARFNKAQTEIQAAIKAGS</sequence>
<protein>
    <submittedName>
        <fullName evidence="6">Maltose ABC transporter substrate-binding protein</fullName>
    </submittedName>
</protein>
<keyword evidence="2" id="KW-0813">Transport</keyword>
<keyword evidence="3 5" id="KW-0732">Signal</keyword>
<evidence type="ECO:0000256" key="5">
    <source>
        <dbReference type="SAM" id="SignalP"/>
    </source>
</evidence>
<dbReference type="EMBL" id="QWLM01000008">
    <property type="protein sequence ID" value="RHW45723.1"/>
    <property type="molecule type" value="Genomic_DNA"/>
</dbReference>
<dbReference type="GO" id="GO:0042956">
    <property type="term" value="P:maltodextrin transmembrane transport"/>
    <property type="evidence" value="ECO:0007669"/>
    <property type="project" value="TreeGrafter"/>
</dbReference>
<dbReference type="InterPro" id="IPR006059">
    <property type="entry name" value="SBP"/>
</dbReference>
<feature type="signal peptide" evidence="5">
    <location>
        <begin position="1"/>
        <end position="20"/>
    </location>
</feature>
<evidence type="ECO:0000313" key="6">
    <source>
        <dbReference type="EMBL" id="RHW45723.1"/>
    </source>
</evidence>
<dbReference type="SUPFAM" id="SSF53850">
    <property type="entry name" value="Periplasmic binding protein-like II"/>
    <property type="match status" value="1"/>
</dbReference>
<dbReference type="GO" id="GO:0015768">
    <property type="term" value="P:maltose transport"/>
    <property type="evidence" value="ECO:0007669"/>
    <property type="project" value="TreeGrafter"/>
</dbReference>
<evidence type="ECO:0000256" key="2">
    <source>
        <dbReference type="ARBA" id="ARBA00022448"/>
    </source>
</evidence>
<comment type="caution">
    <text evidence="6">The sequence shown here is derived from an EMBL/GenBank/DDBJ whole genome shotgun (WGS) entry which is preliminary data.</text>
</comment>